<name>A0ABT4KNU4_9HYPH</name>
<evidence type="ECO:0000313" key="3">
    <source>
        <dbReference type="Proteomes" id="UP001079430"/>
    </source>
</evidence>
<proteinExistence type="predicted"/>
<dbReference type="Proteomes" id="UP001079430">
    <property type="component" value="Unassembled WGS sequence"/>
</dbReference>
<organism evidence="2 3">
    <name type="scientific">Sinorhizobium psoraleae</name>
    <dbReference type="NCBI Taxonomy" id="520838"/>
    <lineage>
        <taxon>Bacteria</taxon>
        <taxon>Pseudomonadati</taxon>
        <taxon>Pseudomonadota</taxon>
        <taxon>Alphaproteobacteria</taxon>
        <taxon>Hyphomicrobiales</taxon>
        <taxon>Rhizobiaceae</taxon>
        <taxon>Sinorhizobium/Ensifer group</taxon>
        <taxon>Sinorhizobium</taxon>
    </lineage>
</organism>
<feature type="region of interest" description="Disordered" evidence="1">
    <location>
        <begin position="1"/>
        <end position="20"/>
    </location>
</feature>
<feature type="region of interest" description="Disordered" evidence="1">
    <location>
        <begin position="132"/>
        <end position="160"/>
    </location>
</feature>
<sequence length="219" mass="24194">MLPSNVRTGAGEQAGAVPGDEQVRLVLKNAAGKEIGRVRPELRFEACDDGETPHRALIQQDIEVISDLAEIDLEFQGKTVDAFRPEQASPVDQQFREAANFGLPLPGRPGKLSLGTPKIQPQRGVSYMVQAKPDNSTSGRPSPSACRRPTSSWTRTSFPAPRHLRFASRRMQAFKAVQSTREKSKLNERAREAVQSHDCRLLLHQLRRILLASLGPESP</sequence>
<evidence type="ECO:0000256" key="1">
    <source>
        <dbReference type="SAM" id="MobiDB-lite"/>
    </source>
</evidence>
<comment type="caution">
    <text evidence="2">The sequence shown here is derived from an EMBL/GenBank/DDBJ whole genome shotgun (WGS) entry which is preliminary data.</text>
</comment>
<protein>
    <submittedName>
        <fullName evidence="2">Uncharacterized protein</fullName>
    </submittedName>
</protein>
<reference evidence="2" key="1">
    <citation type="submission" date="2022-10" db="EMBL/GenBank/DDBJ databases">
        <title>Whole genome sequencing of three plant growth promoting bacteria isolated from Vachellia tortilis subsp. raddiana in Morocco.</title>
        <authorList>
            <person name="Hnini M."/>
            <person name="Zouagui R."/>
            <person name="Zouagui H."/>
            <person name="Chemao Elfihri M.-W."/>
            <person name="Ibrahimi A."/>
            <person name="Sbabou L."/>
            <person name="Aurag J."/>
        </authorList>
    </citation>
    <scope>NUCLEOTIDE SEQUENCE</scope>
    <source>
        <strain evidence="2">LMR678</strain>
    </source>
</reference>
<dbReference type="EMBL" id="JAPVOI010000005">
    <property type="protein sequence ID" value="MCZ4093450.1"/>
    <property type="molecule type" value="Genomic_DNA"/>
</dbReference>
<keyword evidence="3" id="KW-1185">Reference proteome</keyword>
<evidence type="ECO:0000313" key="2">
    <source>
        <dbReference type="EMBL" id="MCZ4093450.1"/>
    </source>
</evidence>
<dbReference type="RefSeq" id="WP_269285220.1">
    <property type="nucleotide sequence ID" value="NZ_JAPVOI010000005.1"/>
</dbReference>
<accession>A0ABT4KNU4</accession>
<gene>
    <name evidence="2" type="ORF">O3W52_26810</name>
</gene>